<reference evidence="1 2" key="1">
    <citation type="submission" date="2020-08" db="EMBL/GenBank/DDBJ databases">
        <authorList>
            <person name="Hejnol A."/>
        </authorList>
    </citation>
    <scope>NUCLEOTIDE SEQUENCE [LARGE SCALE GENOMIC DNA]</scope>
</reference>
<organism evidence="1 2">
    <name type="scientific">Dimorphilus gyrociliatus</name>
    <dbReference type="NCBI Taxonomy" id="2664684"/>
    <lineage>
        <taxon>Eukaryota</taxon>
        <taxon>Metazoa</taxon>
        <taxon>Spiralia</taxon>
        <taxon>Lophotrochozoa</taxon>
        <taxon>Annelida</taxon>
        <taxon>Polychaeta</taxon>
        <taxon>Polychaeta incertae sedis</taxon>
        <taxon>Dinophilidae</taxon>
        <taxon>Dimorphilus</taxon>
    </lineage>
</organism>
<keyword evidence="2" id="KW-1185">Reference proteome</keyword>
<dbReference type="CDD" id="cd00084">
    <property type="entry name" value="HMG-box_SF"/>
    <property type="match status" value="1"/>
</dbReference>
<dbReference type="AlphaFoldDB" id="A0A7I8VY00"/>
<comment type="caution">
    <text evidence="1">The sequence shown here is derived from an EMBL/GenBank/DDBJ whole genome shotgun (WGS) entry which is preliminary data.</text>
</comment>
<evidence type="ECO:0000313" key="2">
    <source>
        <dbReference type="Proteomes" id="UP000549394"/>
    </source>
</evidence>
<name>A0A7I8VY00_9ANNE</name>
<accession>A0A7I8VY00</accession>
<dbReference type="EMBL" id="CAJFCJ010000012">
    <property type="protein sequence ID" value="CAD5120608.1"/>
    <property type="molecule type" value="Genomic_DNA"/>
</dbReference>
<dbReference type="SUPFAM" id="SSF47095">
    <property type="entry name" value="HMG-box"/>
    <property type="match status" value="1"/>
</dbReference>
<evidence type="ECO:0000313" key="1">
    <source>
        <dbReference type="EMBL" id="CAD5120608.1"/>
    </source>
</evidence>
<proteinExistence type="predicted"/>
<dbReference type="Proteomes" id="UP000549394">
    <property type="component" value="Unassembled WGS sequence"/>
</dbReference>
<sequence length="780" mass="88374">MAISLIYFNYFNEDATFADGYSSQNDDTSGSVISKDILLSYATDMPLTFFGLNNSTSNRFNKTSSDTENIDANAQGLNTITSFTDSNDSLDVVPLFDVGTSQNVEHINSSITGIDSSLDETVSNESCIDWCFNGVTSILGSDNLQDEFDLGSTPRNIEQDNFGIDDNVLQTPWEESTTESFNFSTKDVNENILDGEVPSYPNMSHNTTSTHIHLLTHEKMDSSNDINYHNETTQHRKETIARDVTLDDFMNEHLNDIVVGSPLKFNINQMAPSLGLKIIRKLDFIIKENGLVIDNYFPRKSMARVKTEPKSLTSIKQITINEESNERQVGNRRKKPLVNCKLTKTIQNDGLTEVTEKQIFKWPECSRQNKKHDSSKKILKGNDKRYWKNGFMLFASKYRKPYSIAMRSGALPKTKNVMSALSRLWTSMPSSKKIEYNAVARRENEITPEKLYHVVESISPLKSPVYEGLKIPNAKLIDAESEQIVPQMGLAEEDDKYQTSKFPAKNTLQGYDKLEDSDNLELSDEIVGRISNILENSVDGADFLEMLDTTPKKVEYIPEDVQSKFKSKDNYKRKQARKCLNFDDLIVSRPNAITLPRDEFLESYIPPEDHIIPDSYDYDEGVERWNCDEICNVNEELLDSTKRPKLSIKSGFEVTTTGFPNQPVRVVKTPNVVVKKSNPLKRPLSSANEEIDAFEQVKKFKTSEEEANEIQWKLLETQEITTDTENDSGKKIETSNAENMNPKIKIGLEIEGDGIIPLLQVTNYSNADRQSTLDGSWLKQ</sequence>
<protein>
    <submittedName>
        <fullName evidence="1">DgyrCDS9164</fullName>
    </submittedName>
</protein>
<gene>
    <name evidence="1" type="ORF">DGYR_LOCUS8687</name>
</gene>
<dbReference type="InterPro" id="IPR036910">
    <property type="entry name" value="HMG_box_dom_sf"/>
</dbReference>
<dbReference type="Gene3D" id="1.10.30.10">
    <property type="entry name" value="High mobility group box domain"/>
    <property type="match status" value="1"/>
</dbReference>